<dbReference type="PANTHER" id="PTHR44068">
    <property type="entry name" value="ZGC:194242"/>
    <property type="match status" value="1"/>
</dbReference>
<dbReference type="GO" id="GO:0032259">
    <property type="term" value="P:methylation"/>
    <property type="evidence" value="ECO:0007669"/>
    <property type="project" value="UniProtKB-KW"/>
</dbReference>
<dbReference type="GO" id="GO:0008757">
    <property type="term" value="F:S-adenosylmethionine-dependent methyltransferase activity"/>
    <property type="evidence" value="ECO:0007669"/>
    <property type="project" value="InterPro"/>
</dbReference>
<dbReference type="InterPro" id="IPR013216">
    <property type="entry name" value="Methyltransf_11"/>
</dbReference>
<accession>S7TQT7</accession>
<comment type="caution">
    <text evidence="4">The sequence shown here is derived from an EMBL/GenBank/DDBJ whole genome shotgun (WGS) entry which is preliminary data.</text>
</comment>
<feature type="domain" description="Methyltransferase type 11" evidence="3">
    <location>
        <begin position="18"/>
        <end position="120"/>
    </location>
</feature>
<evidence type="ECO:0000256" key="2">
    <source>
        <dbReference type="SAM" id="MobiDB-lite"/>
    </source>
</evidence>
<dbReference type="Gene3D" id="3.40.50.150">
    <property type="entry name" value="Vaccinia Virus protein VP39"/>
    <property type="match status" value="1"/>
</dbReference>
<dbReference type="eggNOG" id="COG2226">
    <property type="taxonomic scope" value="Bacteria"/>
</dbReference>
<keyword evidence="5" id="KW-1185">Reference proteome</keyword>
<dbReference type="STRING" id="897.B2D07_05685"/>
<dbReference type="EMBL" id="ATHJ01000094">
    <property type="protein sequence ID" value="EPR39025.1"/>
    <property type="molecule type" value="Genomic_DNA"/>
</dbReference>
<proteinExistence type="predicted"/>
<organism evidence="4 5">
    <name type="scientific">Desulfococcus multivorans DSM 2059</name>
    <dbReference type="NCBI Taxonomy" id="1121405"/>
    <lineage>
        <taxon>Bacteria</taxon>
        <taxon>Pseudomonadati</taxon>
        <taxon>Thermodesulfobacteriota</taxon>
        <taxon>Desulfobacteria</taxon>
        <taxon>Desulfobacterales</taxon>
        <taxon>Desulfococcaceae</taxon>
        <taxon>Desulfococcus</taxon>
    </lineage>
</organism>
<keyword evidence="1 4" id="KW-0808">Transferase</keyword>
<dbReference type="PANTHER" id="PTHR44068:SF11">
    <property type="entry name" value="GERANYL DIPHOSPHATE 2-C-METHYLTRANSFERASE"/>
    <property type="match status" value="1"/>
</dbReference>
<evidence type="ECO:0000259" key="3">
    <source>
        <dbReference type="Pfam" id="PF08241"/>
    </source>
</evidence>
<evidence type="ECO:0000256" key="1">
    <source>
        <dbReference type="ARBA" id="ARBA00022679"/>
    </source>
</evidence>
<feature type="compositionally biased region" description="Basic residues" evidence="2">
    <location>
        <begin position="247"/>
        <end position="257"/>
    </location>
</feature>
<dbReference type="InterPro" id="IPR050447">
    <property type="entry name" value="Erg6_SMT_methyltransf"/>
</dbReference>
<dbReference type="OrthoDB" id="9765084at2"/>
<dbReference type="PATRIC" id="fig|1121405.3.peg.2836"/>
<name>S7TQT7_DESML</name>
<sequence>MITVDFRRIPIKPGHRILDVGCGTGRHMAETVRRPDTMTVGTDINGKDLLDARNRLAELDKIGEIRGLWRLGIADITALPFADAAFDLVICSEVLEHIPAHRAAVTELVRVLKPGGDLVISVPCYLPEKICWTLSKTYRSTPGGHIRIYSREAIQHLITASKVQLQGCHRAHSLHVPYWWLKCLLGLHRTDRLLVNTYHRFLVWDMMRHPKVTRFLEQLLNVVMGKSLVVYGRKSTLHPPSRQPSIPRHRLPSHLIG</sequence>
<protein>
    <submittedName>
        <fullName evidence="4">Methyltransferase type 11</fullName>
    </submittedName>
</protein>
<dbReference type="Proteomes" id="UP000014977">
    <property type="component" value="Unassembled WGS sequence"/>
</dbReference>
<dbReference type="AlphaFoldDB" id="S7TQT7"/>
<reference evidence="4 5" key="1">
    <citation type="journal article" date="2013" name="Genome Announc.">
        <title>Draft genome sequences for three mercury-methylating, sulfate-reducing bacteria.</title>
        <authorList>
            <person name="Brown S.D."/>
            <person name="Hurt R.A.Jr."/>
            <person name="Gilmour C.C."/>
            <person name="Elias D.A."/>
        </authorList>
    </citation>
    <scope>NUCLEOTIDE SEQUENCE [LARGE SCALE GENOMIC DNA]</scope>
    <source>
        <strain evidence="4 5">DSM 2059</strain>
    </source>
</reference>
<dbReference type="CDD" id="cd02440">
    <property type="entry name" value="AdoMet_MTases"/>
    <property type="match status" value="1"/>
</dbReference>
<feature type="region of interest" description="Disordered" evidence="2">
    <location>
        <begin position="235"/>
        <end position="257"/>
    </location>
</feature>
<gene>
    <name evidence="4" type="ORF">dsmv_0435</name>
</gene>
<dbReference type="InterPro" id="IPR029063">
    <property type="entry name" value="SAM-dependent_MTases_sf"/>
</dbReference>
<keyword evidence="4" id="KW-0489">Methyltransferase</keyword>
<evidence type="ECO:0000313" key="4">
    <source>
        <dbReference type="EMBL" id="EPR39025.1"/>
    </source>
</evidence>
<dbReference type="RefSeq" id="WP_020877097.1">
    <property type="nucleotide sequence ID" value="NZ_ATHJ01000094.1"/>
</dbReference>
<evidence type="ECO:0000313" key="5">
    <source>
        <dbReference type="Proteomes" id="UP000014977"/>
    </source>
</evidence>
<dbReference type="SUPFAM" id="SSF53335">
    <property type="entry name" value="S-adenosyl-L-methionine-dependent methyltransferases"/>
    <property type="match status" value="1"/>
</dbReference>
<dbReference type="Pfam" id="PF08241">
    <property type="entry name" value="Methyltransf_11"/>
    <property type="match status" value="1"/>
</dbReference>